<sequence>MELDVSLSTSDNSNNIDQNNSIANEFSSSCSQTANTIANAAMSNNNNTEKYHFYGINDFILDTYTTPVFKEEFTIEAMKKIGVTPDDLVKVTKQDIKMIPGNEQTKSRIIDEIEKKRLSIISQIKVARKELIEEQDKKESFDRKHRLKKSDVISSNQKGLDRIQRFQQREIERLIGDEYVQMENREKDLQRQIRLKTMIKENEEKNKQKQEEEAKKRKLREDKVISRFKEKEEELERRRLKQQEDEKHRRELEMQQAEERKKEFLNQEKLKEMRLQKLKEEREKKEIENQKKIEDKIKEQLIKEEIRLKSKQEEINVLKEQHQQMMKKQMERAVVAQKREKEQIENKMQKIEEEARLTEQRMNEHRRKQQIGLDAIKKRNEEKIRKSRELAKKIEQDELKKKEAIQIKMVKAHERYIQLTANRQKRIEVARAENNEKVLKLIEKKKKSEELFQRKLTSLDERMKLKEEKFKSLKLKEEEELQNKAALNWLKQKFGEDNAKRLQRKEEYEKQKVLKTLEERNKIVDQLILQQRIDQQKRFSLSLKAQQKRRELNEEFGKTVTLRKNTSDDEKSIYQLAKKFNIDMEKIKKKYSRKHPRSSLSAINAIKSDKEKEIIINTNSENVSTESANLSNDDNFTNDSCSDLNDSIEIMKDSLSDASEPSFYMTKKSYPKESRTGIDFQAVSDCGYVFKYVPVSQD</sequence>
<name>A0ABR2KCX2_9EUKA</name>
<reference evidence="2 3" key="1">
    <citation type="submission" date="2024-04" db="EMBL/GenBank/DDBJ databases">
        <title>Tritrichomonas musculus Genome.</title>
        <authorList>
            <person name="Alves-Ferreira E."/>
            <person name="Grigg M."/>
            <person name="Lorenzi H."/>
            <person name="Galac M."/>
        </authorList>
    </citation>
    <scope>NUCLEOTIDE SEQUENCE [LARGE SCALE GENOMIC DNA]</scope>
    <source>
        <strain evidence="2 3">EAF2021</strain>
    </source>
</reference>
<dbReference type="PANTHER" id="PTHR38019">
    <property type="entry name" value="KDA ANTIGEN P200, PUTATIVE-RELATED"/>
    <property type="match status" value="1"/>
</dbReference>
<accession>A0ABR2KCX2</accession>
<evidence type="ECO:0000256" key="1">
    <source>
        <dbReference type="SAM" id="Coils"/>
    </source>
</evidence>
<gene>
    <name evidence="2" type="ORF">M9Y10_033322</name>
</gene>
<comment type="caution">
    <text evidence="2">The sequence shown here is derived from an EMBL/GenBank/DDBJ whole genome shotgun (WGS) entry which is preliminary data.</text>
</comment>
<keyword evidence="1" id="KW-0175">Coiled coil</keyword>
<organism evidence="2 3">
    <name type="scientific">Tritrichomonas musculus</name>
    <dbReference type="NCBI Taxonomy" id="1915356"/>
    <lineage>
        <taxon>Eukaryota</taxon>
        <taxon>Metamonada</taxon>
        <taxon>Parabasalia</taxon>
        <taxon>Tritrichomonadida</taxon>
        <taxon>Tritrichomonadidae</taxon>
        <taxon>Tritrichomonas</taxon>
    </lineage>
</organism>
<keyword evidence="3" id="KW-1185">Reference proteome</keyword>
<feature type="coiled-coil region" evidence="1">
    <location>
        <begin position="192"/>
        <end position="397"/>
    </location>
</feature>
<protein>
    <submittedName>
        <fullName evidence="2">Uncharacterized protein</fullName>
    </submittedName>
</protein>
<dbReference type="Proteomes" id="UP001470230">
    <property type="component" value="Unassembled WGS sequence"/>
</dbReference>
<dbReference type="EMBL" id="JAPFFF010000005">
    <property type="protein sequence ID" value="KAK8888591.1"/>
    <property type="molecule type" value="Genomic_DNA"/>
</dbReference>
<dbReference type="PANTHER" id="PTHR38019:SF1">
    <property type="entry name" value="N-ACETYLTRANSFERASE DOMAIN-CONTAINING PROTEIN"/>
    <property type="match status" value="1"/>
</dbReference>
<evidence type="ECO:0000313" key="2">
    <source>
        <dbReference type="EMBL" id="KAK8888591.1"/>
    </source>
</evidence>
<proteinExistence type="predicted"/>
<evidence type="ECO:0000313" key="3">
    <source>
        <dbReference type="Proteomes" id="UP001470230"/>
    </source>
</evidence>